<organism evidence="2 3">
    <name type="scientific">Coemansia brasiliensis</name>
    <dbReference type="NCBI Taxonomy" id="2650707"/>
    <lineage>
        <taxon>Eukaryota</taxon>
        <taxon>Fungi</taxon>
        <taxon>Fungi incertae sedis</taxon>
        <taxon>Zoopagomycota</taxon>
        <taxon>Kickxellomycotina</taxon>
        <taxon>Kickxellomycetes</taxon>
        <taxon>Kickxellales</taxon>
        <taxon>Kickxellaceae</taxon>
        <taxon>Coemansia</taxon>
    </lineage>
</organism>
<dbReference type="AlphaFoldDB" id="A0A9W8IAH4"/>
<feature type="transmembrane region" description="Helical" evidence="1">
    <location>
        <begin position="84"/>
        <end position="104"/>
    </location>
</feature>
<dbReference type="Pfam" id="PF12271">
    <property type="entry name" value="Chs7"/>
    <property type="match status" value="1"/>
</dbReference>
<name>A0A9W8IAH4_9FUNG</name>
<gene>
    <name evidence="2" type="ORF">IWW36_000822</name>
</gene>
<dbReference type="OrthoDB" id="5582162at2759"/>
<feature type="transmembrane region" description="Helical" evidence="1">
    <location>
        <begin position="116"/>
        <end position="137"/>
    </location>
</feature>
<dbReference type="PANTHER" id="PTHR35329">
    <property type="entry name" value="CHITIN SYNTHASE EXPORT CHAPERONE"/>
    <property type="match status" value="1"/>
</dbReference>
<evidence type="ECO:0000256" key="1">
    <source>
        <dbReference type="SAM" id="Phobius"/>
    </source>
</evidence>
<evidence type="ECO:0000313" key="3">
    <source>
        <dbReference type="Proteomes" id="UP001139887"/>
    </source>
</evidence>
<feature type="transmembrane region" description="Helical" evidence="1">
    <location>
        <begin position="6"/>
        <end position="28"/>
    </location>
</feature>
<dbReference type="EMBL" id="JANBUW010000008">
    <property type="protein sequence ID" value="KAJ2851861.1"/>
    <property type="molecule type" value="Genomic_DNA"/>
</dbReference>
<reference evidence="2" key="1">
    <citation type="submission" date="2022-07" db="EMBL/GenBank/DDBJ databases">
        <title>Phylogenomic reconstructions and comparative analyses of Kickxellomycotina fungi.</title>
        <authorList>
            <person name="Reynolds N.K."/>
            <person name="Stajich J.E."/>
            <person name="Barry K."/>
            <person name="Grigoriev I.V."/>
            <person name="Crous P."/>
            <person name="Smith M.E."/>
        </authorList>
    </citation>
    <scope>NUCLEOTIDE SEQUENCE</scope>
    <source>
        <strain evidence="2">NRRL 1566</strain>
    </source>
</reference>
<keyword evidence="1" id="KW-0472">Membrane</keyword>
<keyword evidence="1" id="KW-1133">Transmembrane helix</keyword>
<keyword evidence="3" id="KW-1185">Reference proteome</keyword>
<dbReference type="GO" id="GO:0005789">
    <property type="term" value="C:endoplasmic reticulum membrane"/>
    <property type="evidence" value="ECO:0007669"/>
    <property type="project" value="TreeGrafter"/>
</dbReference>
<evidence type="ECO:0008006" key="4">
    <source>
        <dbReference type="Google" id="ProtNLM"/>
    </source>
</evidence>
<dbReference type="GO" id="GO:0051082">
    <property type="term" value="F:unfolded protein binding"/>
    <property type="evidence" value="ECO:0007669"/>
    <property type="project" value="TreeGrafter"/>
</dbReference>
<comment type="caution">
    <text evidence="2">The sequence shown here is derived from an EMBL/GenBank/DDBJ whole genome shotgun (WGS) entry which is preliminary data.</text>
</comment>
<sequence>MADGSLKSMLTIIGTSLIILISMGYIAADTSLGISDGLKPKPSDPLYSPGVFTIYLVFPLVAIVVFGILQTTIVIKFLSARLPMVWLLCAFICFGTGQAIMFAASKKMCEGTNRRIDGAFFATLLDTAALSCVYGFWSAITVDDSNVYEEEEYKF</sequence>
<accession>A0A9W8IAH4</accession>
<protein>
    <recommendedName>
        <fullName evidence="4">Chitin synthase export chaperone</fullName>
    </recommendedName>
</protein>
<proteinExistence type="predicted"/>
<dbReference type="Proteomes" id="UP001139887">
    <property type="component" value="Unassembled WGS sequence"/>
</dbReference>
<keyword evidence="1" id="KW-0812">Transmembrane</keyword>
<dbReference type="GO" id="GO:0006457">
    <property type="term" value="P:protein folding"/>
    <property type="evidence" value="ECO:0007669"/>
    <property type="project" value="TreeGrafter"/>
</dbReference>
<dbReference type="PANTHER" id="PTHR35329:SF1">
    <property type="entry name" value="CHITIN SYNTHASE EXPORT CHAPERONE"/>
    <property type="match status" value="1"/>
</dbReference>
<dbReference type="InterPro" id="IPR022057">
    <property type="entry name" value="Chs7"/>
</dbReference>
<feature type="transmembrane region" description="Helical" evidence="1">
    <location>
        <begin position="49"/>
        <end position="78"/>
    </location>
</feature>
<evidence type="ECO:0000313" key="2">
    <source>
        <dbReference type="EMBL" id="KAJ2851861.1"/>
    </source>
</evidence>